<gene>
    <name evidence="1" type="ORF">Enr17x_28560</name>
</gene>
<dbReference type="InterPro" id="IPR016457">
    <property type="entry name" value="Formylmethanofuran_DH_bsu"/>
</dbReference>
<dbReference type="EMBL" id="CP037452">
    <property type="protein sequence ID" value="QDV50812.1"/>
    <property type="molecule type" value="Genomic_DNA"/>
</dbReference>
<dbReference type="PIRSF" id="PIRSF005646">
    <property type="entry name" value="FwdB"/>
    <property type="match status" value="1"/>
</dbReference>
<name>A0A518ICI3_9PLAN</name>
<dbReference type="Proteomes" id="UP000318313">
    <property type="component" value="Chromosome"/>
</dbReference>
<evidence type="ECO:0008006" key="3">
    <source>
        <dbReference type="Google" id="ProtNLM"/>
    </source>
</evidence>
<evidence type="ECO:0000313" key="2">
    <source>
        <dbReference type="Proteomes" id="UP000318313"/>
    </source>
</evidence>
<dbReference type="KEGG" id="gfm:Enr17x_28560"/>
<keyword evidence="2" id="KW-1185">Reference proteome</keyword>
<dbReference type="OrthoDB" id="240576at2"/>
<sequence length="413" mass="44745">MKNVIEDVACASCCCVCDDARVTTDGQQITEVQTTCPQGQAWFDWSPQSALLQPSIRGTAVSHTEAIQRAAELIQQAQSPLIYGMYQSATDAQRAAISLADQIGATIDTGAASATRALQQAGEASCTLGEVRSRADLIIYWGADAFRSTECHRNNMNQGESVSSRKIVTISGEKTDDSDNVDQSIVLAPGNELELIWCLRALLKDIDLEQNAASGLSTTDLQSLVSLIRQSKYIVFFFGPEFKQGPFAHHNIEALSLLVREIQAERRCHTLNIPGVGETRGAETVLAWQTGYAASVNFAAGYPRYSPREYSANQMLEQTETDLCILVGAQPLSGLSELALERLAEIPVILTGPAVQEQLETEAFLPTGISGIHFPGVIYRLDGTPIPLRGYLPTDLPSEADVLNEISAQLKRA</sequence>
<dbReference type="AlphaFoldDB" id="A0A518ICI3"/>
<dbReference type="GO" id="GO:0015948">
    <property type="term" value="P:methanogenesis"/>
    <property type="evidence" value="ECO:0007669"/>
    <property type="project" value="InterPro"/>
</dbReference>
<dbReference type="Gene3D" id="3.40.50.1220">
    <property type="entry name" value="TPP-binding domain"/>
    <property type="match status" value="1"/>
</dbReference>
<dbReference type="GO" id="GO:0018493">
    <property type="term" value="F:formylmethanofuran dehydrogenase activity"/>
    <property type="evidence" value="ECO:0007669"/>
    <property type="project" value="InterPro"/>
</dbReference>
<dbReference type="RefSeq" id="WP_145309580.1">
    <property type="nucleotide sequence ID" value="NZ_CP037452.1"/>
</dbReference>
<reference evidence="1 2" key="1">
    <citation type="submission" date="2019-03" db="EMBL/GenBank/DDBJ databases">
        <title>Deep-cultivation of Planctomycetes and their phenomic and genomic characterization uncovers novel biology.</title>
        <authorList>
            <person name="Wiegand S."/>
            <person name="Jogler M."/>
            <person name="Boedeker C."/>
            <person name="Pinto D."/>
            <person name="Vollmers J."/>
            <person name="Rivas-Marin E."/>
            <person name="Kohn T."/>
            <person name="Peeters S.H."/>
            <person name="Heuer A."/>
            <person name="Rast P."/>
            <person name="Oberbeckmann S."/>
            <person name="Bunk B."/>
            <person name="Jeske O."/>
            <person name="Meyerdierks A."/>
            <person name="Storesund J.E."/>
            <person name="Kallscheuer N."/>
            <person name="Luecker S."/>
            <person name="Lage O.M."/>
            <person name="Pohl T."/>
            <person name="Merkel B.J."/>
            <person name="Hornburger P."/>
            <person name="Mueller R.-W."/>
            <person name="Bruemmer F."/>
            <person name="Labrenz M."/>
            <person name="Spormann A.M."/>
            <person name="Op den Camp H."/>
            <person name="Overmann J."/>
            <person name="Amann R."/>
            <person name="Jetten M.S.M."/>
            <person name="Mascher T."/>
            <person name="Medema M.H."/>
            <person name="Devos D.P."/>
            <person name="Kaster A.-K."/>
            <person name="Ovreas L."/>
            <person name="Rohde M."/>
            <person name="Galperin M.Y."/>
            <person name="Jogler C."/>
        </authorList>
    </citation>
    <scope>NUCLEOTIDE SEQUENCE [LARGE SCALE GENOMIC DNA]</scope>
    <source>
        <strain evidence="1 2">Enr17</strain>
    </source>
</reference>
<dbReference type="SUPFAM" id="SSF53706">
    <property type="entry name" value="Formate dehydrogenase/DMSO reductase, domains 1-3"/>
    <property type="match status" value="1"/>
</dbReference>
<evidence type="ECO:0000313" key="1">
    <source>
        <dbReference type="EMBL" id="QDV50812.1"/>
    </source>
</evidence>
<organism evidence="1 2">
    <name type="scientific">Gimesia fumaroli</name>
    <dbReference type="NCBI Taxonomy" id="2527976"/>
    <lineage>
        <taxon>Bacteria</taxon>
        <taxon>Pseudomonadati</taxon>
        <taxon>Planctomycetota</taxon>
        <taxon>Planctomycetia</taxon>
        <taxon>Planctomycetales</taxon>
        <taxon>Planctomycetaceae</taxon>
        <taxon>Gimesia</taxon>
    </lineage>
</organism>
<accession>A0A518ICI3</accession>
<protein>
    <recommendedName>
        <fullName evidence="3">Formyltransferase/hydrolase complex Fhc subunit B</fullName>
    </recommendedName>
</protein>
<proteinExistence type="predicted"/>